<dbReference type="EMBL" id="HBKN01023742">
    <property type="protein sequence ID" value="CAE2305971.1"/>
    <property type="molecule type" value="Transcribed_RNA"/>
</dbReference>
<dbReference type="AlphaFoldDB" id="A0A6U6AQE9"/>
<dbReference type="Pfam" id="PF07209">
    <property type="entry name" value="DUF1415"/>
    <property type="match status" value="1"/>
</dbReference>
<accession>A0A6U6AQE9</accession>
<sequence>MNQPCLYFVPVPLSSVPLSIFRSKFHACKLRKARALNAIQRGSVVQMQSRIISEDECSRDEDKIMIAQTRAWVKEMIVELNLCPFARTPFQKDTVRYSISNAQKEKELIDDILQEACKLLDDDPEETATTLLLAPYWADALEDWSELGYFLEEEIFDKEDDPLLEGRVGIAFFHPNWTFNEMDNNDPIHFERRAPIPTISLLRKDDIGVYVQDALEKGIILSKKVQDDNEVTLRKYGYDKLERKMSQIKQLQSKRATEH</sequence>
<protein>
    <recommendedName>
        <fullName evidence="3">DUF1415 domain-containing protein</fullName>
    </recommendedName>
</protein>
<dbReference type="EMBL" id="HBKN01023741">
    <property type="protein sequence ID" value="CAE2305969.1"/>
    <property type="molecule type" value="Transcribed_RNA"/>
</dbReference>
<reference evidence="2" key="1">
    <citation type="submission" date="2021-01" db="EMBL/GenBank/DDBJ databases">
        <authorList>
            <person name="Corre E."/>
            <person name="Pelletier E."/>
            <person name="Niang G."/>
            <person name="Scheremetjew M."/>
            <person name="Finn R."/>
            <person name="Kale V."/>
            <person name="Holt S."/>
            <person name="Cochrane G."/>
            <person name="Meng A."/>
            <person name="Brown T."/>
            <person name="Cohen L."/>
        </authorList>
    </citation>
    <scope>NUCLEOTIDE SEQUENCE</scope>
    <source>
        <strain evidence="2">CCMP 2712</strain>
    </source>
</reference>
<evidence type="ECO:0008006" key="3">
    <source>
        <dbReference type="Google" id="ProtNLM"/>
    </source>
</evidence>
<gene>
    <name evidence="1" type="ORF">GTHE00462_LOCUS18609</name>
    <name evidence="2" type="ORF">GTHE00462_LOCUS18610</name>
</gene>
<dbReference type="InterPro" id="IPR009858">
    <property type="entry name" value="DUF1415"/>
</dbReference>
<evidence type="ECO:0000313" key="1">
    <source>
        <dbReference type="EMBL" id="CAE2305969.1"/>
    </source>
</evidence>
<evidence type="ECO:0000313" key="2">
    <source>
        <dbReference type="EMBL" id="CAE2305971.1"/>
    </source>
</evidence>
<organism evidence="2">
    <name type="scientific">Guillardia theta</name>
    <name type="common">Cryptophyte</name>
    <name type="synonym">Cryptomonas phi</name>
    <dbReference type="NCBI Taxonomy" id="55529"/>
    <lineage>
        <taxon>Eukaryota</taxon>
        <taxon>Cryptophyceae</taxon>
        <taxon>Pyrenomonadales</taxon>
        <taxon>Geminigeraceae</taxon>
        <taxon>Guillardia</taxon>
    </lineage>
</organism>
<name>A0A6U6AQE9_GUITH</name>
<proteinExistence type="predicted"/>